<gene>
    <name evidence="1" type="ORF">QFC21_003768</name>
</gene>
<dbReference type="EMBL" id="JASBWT010000012">
    <property type="protein sequence ID" value="KAJ9099770.1"/>
    <property type="molecule type" value="Genomic_DNA"/>
</dbReference>
<evidence type="ECO:0000313" key="1">
    <source>
        <dbReference type="EMBL" id="KAJ9099770.1"/>
    </source>
</evidence>
<proteinExistence type="predicted"/>
<reference evidence="1" key="1">
    <citation type="submission" date="2023-04" db="EMBL/GenBank/DDBJ databases">
        <title>Draft Genome sequencing of Naganishia species isolated from polar environments using Oxford Nanopore Technology.</title>
        <authorList>
            <person name="Leo P."/>
            <person name="Venkateswaran K."/>
        </authorList>
    </citation>
    <scope>NUCLEOTIDE SEQUENCE</scope>
    <source>
        <strain evidence="1">MNA-CCFEE 5423</strain>
    </source>
</reference>
<evidence type="ECO:0000313" key="2">
    <source>
        <dbReference type="Proteomes" id="UP001227268"/>
    </source>
</evidence>
<keyword evidence="2" id="KW-1185">Reference proteome</keyword>
<sequence>MSEINKKPKDLKSFTIDFMMGGVSAAVAKTAAAPIERIKLLVQNQDEMIKQGRLSTPYKGIGDCFRRTYADEGMAALWRGNTANVIRYFPTQALNFAFKDYFKSLFGFKKSDGYWKWFAGNIASGGAAGASSLLFVYSLDYARTRLANDNKSAKGGGSRQFNGLVDVYKKTLASDGIAGLYRGFVPSVVGIIVYRGLYFGMYDSIKPVVLVGPLEGNFLASFALGWGVTTGAGLASYPLDTIRRRMMMTSGAKVHYKSMFDAGSQIVAAEGVKSLFKGAGANILRGVAGAGVLSLYDKMQELMFGKVYR</sequence>
<dbReference type="Proteomes" id="UP001227268">
    <property type="component" value="Unassembled WGS sequence"/>
</dbReference>
<protein>
    <submittedName>
        <fullName evidence="1">Uncharacterized protein</fullName>
    </submittedName>
</protein>
<name>A0ACC2VL11_9TREE</name>
<comment type="caution">
    <text evidence="1">The sequence shown here is derived from an EMBL/GenBank/DDBJ whole genome shotgun (WGS) entry which is preliminary data.</text>
</comment>
<accession>A0ACC2VL11</accession>
<organism evidence="1 2">
    <name type="scientific">Naganishia friedmannii</name>
    <dbReference type="NCBI Taxonomy" id="89922"/>
    <lineage>
        <taxon>Eukaryota</taxon>
        <taxon>Fungi</taxon>
        <taxon>Dikarya</taxon>
        <taxon>Basidiomycota</taxon>
        <taxon>Agaricomycotina</taxon>
        <taxon>Tremellomycetes</taxon>
        <taxon>Filobasidiales</taxon>
        <taxon>Filobasidiaceae</taxon>
        <taxon>Naganishia</taxon>
    </lineage>
</organism>